<evidence type="ECO:0000313" key="3">
    <source>
        <dbReference type="Proteomes" id="UP000597761"/>
    </source>
</evidence>
<feature type="compositionally biased region" description="Gly residues" evidence="1">
    <location>
        <begin position="43"/>
        <end position="60"/>
    </location>
</feature>
<keyword evidence="3" id="KW-1185">Reference proteome</keyword>
<evidence type="ECO:0000313" key="2">
    <source>
        <dbReference type="EMBL" id="GGC78652.1"/>
    </source>
</evidence>
<evidence type="ECO:0000256" key="1">
    <source>
        <dbReference type="SAM" id="MobiDB-lite"/>
    </source>
</evidence>
<accession>A0ABQ1NM74</accession>
<organism evidence="2 3">
    <name type="scientific">Tersicoccus solisilvae</name>
    <dbReference type="NCBI Taxonomy" id="1882339"/>
    <lineage>
        <taxon>Bacteria</taxon>
        <taxon>Bacillati</taxon>
        <taxon>Actinomycetota</taxon>
        <taxon>Actinomycetes</taxon>
        <taxon>Micrococcales</taxon>
        <taxon>Micrococcaceae</taxon>
        <taxon>Tersicoccus</taxon>
    </lineage>
</organism>
<reference evidence="3" key="1">
    <citation type="journal article" date="2019" name="Int. J. Syst. Evol. Microbiol.">
        <title>The Global Catalogue of Microorganisms (GCM) 10K type strain sequencing project: providing services to taxonomists for standard genome sequencing and annotation.</title>
        <authorList>
            <consortium name="The Broad Institute Genomics Platform"/>
            <consortium name="The Broad Institute Genome Sequencing Center for Infectious Disease"/>
            <person name="Wu L."/>
            <person name="Ma J."/>
        </authorList>
    </citation>
    <scope>NUCLEOTIDE SEQUENCE [LARGE SCALE GENOMIC DNA]</scope>
    <source>
        <strain evidence="3">CGMCC 1.15480</strain>
    </source>
</reference>
<sequence length="115" mass="11955">MIGDVLVFGMTHIPSSRPAARGGGDGTTLTAGTDRIEARPPGTTGGVGRGADAGGMGGLGRVPVRSPWARREPATRRRCGGIVSPDQRRYDRGSDLPLEPDASVEGDPCHRQPVL</sequence>
<protein>
    <submittedName>
        <fullName evidence="2">Uncharacterized protein</fullName>
    </submittedName>
</protein>
<name>A0ABQ1NM74_9MICC</name>
<proteinExistence type="predicted"/>
<dbReference type="Proteomes" id="UP000597761">
    <property type="component" value="Unassembled WGS sequence"/>
</dbReference>
<comment type="caution">
    <text evidence="2">The sequence shown here is derived from an EMBL/GenBank/DDBJ whole genome shotgun (WGS) entry which is preliminary data.</text>
</comment>
<gene>
    <name evidence="2" type="ORF">GCM10011512_01560</name>
</gene>
<feature type="region of interest" description="Disordered" evidence="1">
    <location>
        <begin position="14"/>
        <end position="115"/>
    </location>
</feature>
<dbReference type="EMBL" id="BMJI01000001">
    <property type="protein sequence ID" value="GGC78652.1"/>
    <property type="molecule type" value="Genomic_DNA"/>
</dbReference>